<evidence type="ECO:0000313" key="11">
    <source>
        <dbReference type="EMBL" id="KAK4267456.1"/>
    </source>
</evidence>
<dbReference type="InterPro" id="IPR050567">
    <property type="entry name" value="Mitochondrial_Carrier"/>
</dbReference>
<dbReference type="PANTHER" id="PTHR45624:SF10">
    <property type="entry name" value="SLC (SOLUTE CARRIER) HOMOLOG"/>
    <property type="match status" value="1"/>
</dbReference>
<dbReference type="PROSITE" id="PS50920">
    <property type="entry name" value="SOLCAR"/>
    <property type="match status" value="2"/>
</dbReference>
<dbReference type="SUPFAM" id="SSF103506">
    <property type="entry name" value="Mitochondrial carrier"/>
    <property type="match status" value="1"/>
</dbReference>
<evidence type="ECO:0000256" key="7">
    <source>
        <dbReference type="ARBA" id="ARBA00023128"/>
    </source>
</evidence>
<dbReference type="AlphaFoldDB" id="A0AAE1JBQ2"/>
<evidence type="ECO:0000256" key="10">
    <source>
        <dbReference type="RuleBase" id="RU000488"/>
    </source>
</evidence>
<evidence type="ECO:0000256" key="9">
    <source>
        <dbReference type="PROSITE-ProRule" id="PRU00282"/>
    </source>
</evidence>
<evidence type="ECO:0000256" key="5">
    <source>
        <dbReference type="ARBA" id="ARBA00022737"/>
    </source>
</evidence>
<proteinExistence type="inferred from homology"/>
<evidence type="ECO:0000256" key="4">
    <source>
        <dbReference type="ARBA" id="ARBA00022692"/>
    </source>
</evidence>
<evidence type="ECO:0000256" key="6">
    <source>
        <dbReference type="ARBA" id="ARBA00022989"/>
    </source>
</evidence>
<sequence length="174" mass="18900">MLAERKDNGFLPRFLSSSWGREFVAGGFGGIAGIISGYPLDTLRIRQQSSNKGSAFRILRHVVAKEGPFSLNRGMAAPLGSITFQDAMVFQTYAIFSRAWDSSVSATDSPSYKGVGLGGFATGAVQSLLLSPIELVKIRLQLQNTSNVTESHKGPSQVAKTIWKKEVSREFIEV</sequence>
<dbReference type="Gene3D" id="1.50.40.10">
    <property type="entry name" value="Mitochondrial carrier domain"/>
    <property type="match status" value="1"/>
</dbReference>
<keyword evidence="5" id="KW-0677">Repeat</keyword>
<dbReference type="PANTHER" id="PTHR45624">
    <property type="entry name" value="MITOCHONDRIAL BASIC AMINO ACIDS TRANSPORTER-RELATED"/>
    <property type="match status" value="1"/>
</dbReference>
<dbReference type="Pfam" id="PF00153">
    <property type="entry name" value="Mito_carr"/>
    <property type="match status" value="2"/>
</dbReference>
<comment type="subcellular location">
    <subcellularLocation>
        <location evidence="1">Mitochondrion membrane</location>
        <topology evidence="1">Multi-pass membrane protein</topology>
    </subcellularLocation>
</comment>
<dbReference type="GO" id="GO:0022857">
    <property type="term" value="F:transmembrane transporter activity"/>
    <property type="evidence" value="ECO:0007669"/>
    <property type="project" value="TreeGrafter"/>
</dbReference>
<feature type="repeat" description="Solcar" evidence="9">
    <location>
        <begin position="20"/>
        <end position="99"/>
    </location>
</feature>
<dbReference type="GO" id="GO:0031966">
    <property type="term" value="C:mitochondrial membrane"/>
    <property type="evidence" value="ECO:0007669"/>
    <property type="project" value="UniProtKB-SubCell"/>
</dbReference>
<feature type="repeat" description="Solcar" evidence="9">
    <location>
        <begin position="110"/>
        <end position="174"/>
    </location>
</feature>
<dbReference type="InterPro" id="IPR018108">
    <property type="entry name" value="MCP_transmembrane"/>
</dbReference>
<name>A0AAE1JBQ2_9FABA</name>
<protein>
    <submittedName>
        <fullName evidence="11">Uncharacterized protein</fullName>
    </submittedName>
</protein>
<dbReference type="EMBL" id="JAWXYG010000007">
    <property type="protein sequence ID" value="KAK4267456.1"/>
    <property type="molecule type" value="Genomic_DNA"/>
</dbReference>
<comment type="similarity">
    <text evidence="2 10">Belongs to the mitochondrial carrier (TC 2.A.29) family.</text>
</comment>
<evidence type="ECO:0000256" key="3">
    <source>
        <dbReference type="ARBA" id="ARBA00022448"/>
    </source>
</evidence>
<keyword evidence="3 10" id="KW-0813">Transport</keyword>
<evidence type="ECO:0000256" key="2">
    <source>
        <dbReference type="ARBA" id="ARBA00006375"/>
    </source>
</evidence>
<keyword evidence="12" id="KW-1185">Reference proteome</keyword>
<keyword evidence="7" id="KW-0496">Mitochondrion</keyword>
<keyword evidence="8 9" id="KW-0472">Membrane</keyword>
<keyword evidence="4 9" id="KW-0812">Transmembrane</keyword>
<dbReference type="InterPro" id="IPR023395">
    <property type="entry name" value="MCP_dom_sf"/>
</dbReference>
<evidence type="ECO:0000256" key="1">
    <source>
        <dbReference type="ARBA" id="ARBA00004225"/>
    </source>
</evidence>
<gene>
    <name evidence="11" type="ORF">QN277_024234</name>
</gene>
<reference evidence="11" key="1">
    <citation type="submission" date="2023-10" db="EMBL/GenBank/DDBJ databases">
        <title>Chromosome-level genome of the transformable northern wattle, Acacia crassicarpa.</title>
        <authorList>
            <person name="Massaro I."/>
            <person name="Sinha N.R."/>
            <person name="Poethig S."/>
            <person name="Leichty A.R."/>
        </authorList>
    </citation>
    <scope>NUCLEOTIDE SEQUENCE</scope>
    <source>
        <strain evidence="11">Acra3RX</strain>
        <tissue evidence="11">Leaf</tissue>
    </source>
</reference>
<comment type="caution">
    <text evidence="11">The sequence shown here is derived from an EMBL/GenBank/DDBJ whole genome shotgun (WGS) entry which is preliminary data.</text>
</comment>
<evidence type="ECO:0000256" key="8">
    <source>
        <dbReference type="ARBA" id="ARBA00023136"/>
    </source>
</evidence>
<organism evidence="11 12">
    <name type="scientific">Acacia crassicarpa</name>
    <name type="common">northern wattle</name>
    <dbReference type="NCBI Taxonomy" id="499986"/>
    <lineage>
        <taxon>Eukaryota</taxon>
        <taxon>Viridiplantae</taxon>
        <taxon>Streptophyta</taxon>
        <taxon>Embryophyta</taxon>
        <taxon>Tracheophyta</taxon>
        <taxon>Spermatophyta</taxon>
        <taxon>Magnoliopsida</taxon>
        <taxon>eudicotyledons</taxon>
        <taxon>Gunneridae</taxon>
        <taxon>Pentapetalae</taxon>
        <taxon>rosids</taxon>
        <taxon>fabids</taxon>
        <taxon>Fabales</taxon>
        <taxon>Fabaceae</taxon>
        <taxon>Caesalpinioideae</taxon>
        <taxon>mimosoid clade</taxon>
        <taxon>Acacieae</taxon>
        <taxon>Acacia</taxon>
    </lineage>
</organism>
<evidence type="ECO:0000313" key="12">
    <source>
        <dbReference type="Proteomes" id="UP001293593"/>
    </source>
</evidence>
<accession>A0AAE1JBQ2</accession>
<dbReference type="Proteomes" id="UP001293593">
    <property type="component" value="Unassembled WGS sequence"/>
</dbReference>
<keyword evidence="6" id="KW-1133">Transmembrane helix</keyword>